<sequence length="149" mass="16228">MDYAAYDELEQRLVDAVMAKEIDQESMRTELERLHSLVPTVEPAADRERAERSFASLQSALNYKVPPMSDELAAAIQVQSRALLSNATSTERVELLETAIAEIGRIAATVSGAEASRIRHLSEPLAMDLEAIRNTSDPNHHGGTPGSAD</sequence>
<organism evidence="1 2">
    <name type="scientific">Kribbella jiaozuonensis</name>
    <dbReference type="NCBI Taxonomy" id="2575441"/>
    <lineage>
        <taxon>Bacteria</taxon>
        <taxon>Bacillati</taxon>
        <taxon>Actinomycetota</taxon>
        <taxon>Actinomycetes</taxon>
        <taxon>Propionibacteriales</taxon>
        <taxon>Kribbellaceae</taxon>
        <taxon>Kribbella</taxon>
    </lineage>
</organism>
<dbReference type="Proteomes" id="UP000305836">
    <property type="component" value="Unassembled WGS sequence"/>
</dbReference>
<name>A0A4U3LPL2_9ACTN</name>
<dbReference type="RefSeq" id="WP_137255959.1">
    <property type="nucleotide sequence ID" value="NZ_JBHSPQ010000002.1"/>
</dbReference>
<comment type="caution">
    <text evidence="1">The sequence shown here is derived from an EMBL/GenBank/DDBJ whole genome shotgun (WGS) entry which is preliminary data.</text>
</comment>
<evidence type="ECO:0000313" key="2">
    <source>
        <dbReference type="Proteomes" id="UP000305836"/>
    </source>
</evidence>
<keyword evidence="2" id="KW-1185">Reference proteome</keyword>
<gene>
    <name evidence="1" type="ORF">FDA38_21920</name>
</gene>
<proteinExistence type="predicted"/>
<accession>A0A4U3LPL2</accession>
<evidence type="ECO:0000313" key="1">
    <source>
        <dbReference type="EMBL" id="TKK77788.1"/>
    </source>
</evidence>
<dbReference type="AlphaFoldDB" id="A0A4U3LPL2"/>
<protein>
    <submittedName>
        <fullName evidence="1">Uncharacterized protein</fullName>
    </submittedName>
</protein>
<dbReference type="OrthoDB" id="9841514at2"/>
<reference evidence="1 2" key="1">
    <citation type="submission" date="2019-04" db="EMBL/GenBank/DDBJ databases">
        <title>Kribbella sp. NEAU-THZ 27 nov., a novel actinomycete isolated from soil.</title>
        <authorList>
            <person name="Duan L."/>
        </authorList>
    </citation>
    <scope>NUCLEOTIDE SEQUENCE [LARGE SCALE GENOMIC DNA]</scope>
    <source>
        <strain evidence="2">NEAU-THZ27</strain>
    </source>
</reference>
<dbReference type="EMBL" id="SZPZ01000003">
    <property type="protein sequence ID" value="TKK77788.1"/>
    <property type="molecule type" value="Genomic_DNA"/>
</dbReference>